<dbReference type="Pfam" id="PF00617">
    <property type="entry name" value="RasGEF"/>
    <property type="match status" value="1"/>
</dbReference>
<dbReference type="GO" id="GO:0003779">
    <property type="term" value="F:actin binding"/>
    <property type="evidence" value="ECO:0007669"/>
    <property type="project" value="InterPro"/>
</dbReference>
<keyword evidence="1" id="KW-0433">Leucine-rich repeat</keyword>
<feature type="domain" description="Ras-GEF" evidence="7">
    <location>
        <begin position="1569"/>
        <end position="1797"/>
    </location>
</feature>
<dbReference type="SMART" id="SM00364">
    <property type="entry name" value="LRR_BAC"/>
    <property type="match status" value="8"/>
</dbReference>
<keyword evidence="3" id="KW-0677">Repeat</keyword>
<dbReference type="Pfam" id="PF00618">
    <property type="entry name" value="RasGEF_N"/>
    <property type="match status" value="1"/>
</dbReference>
<dbReference type="Gene3D" id="3.80.10.10">
    <property type="entry name" value="Ribonuclease Inhibitor"/>
    <property type="match status" value="2"/>
</dbReference>
<evidence type="ECO:0000256" key="2">
    <source>
        <dbReference type="ARBA" id="ARBA00022658"/>
    </source>
</evidence>
<dbReference type="InterPro" id="IPR001611">
    <property type="entry name" value="Leu-rich_rpt"/>
</dbReference>
<name>A0A151ZE55_TIELA</name>
<dbReference type="Gene3D" id="1.25.10.10">
    <property type="entry name" value="Leucine-rich Repeat Variant"/>
    <property type="match status" value="1"/>
</dbReference>
<feature type="region of interest" description="Disordered" evidence="6">
    <location>
        <begin position="682"/>
        <end position="725"/>
    </location>
</feature>
<dbReference type="InterPro" id="IPR011989">
    <property type="entry name" value="ARM-like"/>
</dbReference>
<feature type="domain" description="N-terminal Ras-GEF" evidence="8">
    <location>
        <begin position="1413"/>
        <end position="1536"/>
    </location>
</feature>
<dbReference type="SUPFAM" id="SSF48371">
    <property type="entry name" value="ARM repeat"/>
    <property type="match status" value="1"/>
</dbReference>
<sequence>MGNINSILNQDRFRIDNTSLMIEDCKLKKKNVVDYIKQLAYHYPMINTLDIRDCKLKSLPPSITQIGNLHTLILVNNKLSELPWSLPSSTQSTASIANDNLQKLDLSQNHYSKFPSCVLVLQNLTSLVMDNNQLSDLEIQMSSNSGSHPFIACKLKELRLANNNFQQFPDLITDLVTLQILDISGNSLSTIPSSFSKMSALRYLNLKSNKFTSFPANICTLSQLTHLNLSYNSIQINKSNTLGLSFLPSLEKLELQHNKFGVFPTDICDIQSLKILKIQNNDFDQVPDQIGNLVNLVELFLTENSLTTLPPRIGDLVSLKKLYLEFNKISKLPVEFKKLVKLNILIMHSNDIKQFPSELLSMKHLLRLSLDDNPLPEMKQIKNHDGGAIGYLKQLQNALNPDSGSHASRKESMNKSKKKKTLNSNTLSRALYRGNSNVDNEVIATNTNNNNNSNSLNDIIVSSSIQEYEDEIQKIIQEQNQTKQRRSSVFVPPTTEIQPKSPRMATSTPSSSILTSTPSQAQFTPISQSGSISSPSLLTSTNNLAYSLQQSTTNFGSSGSSFLMTSTANPGQSNTSSGMNNSGGLAPNRVINLGTSSSTLGLLPNSSPVQTTTPISTQLSQIPLSDNNVPSFSKFKPVFEQLLEDQDFSKKKRENLQKLSKQEKWNLLLQYKNSTLKMLHYKPIDTNSPPQSSTTPTSSGSFLGSPVMVSQPSSTSSTPPLPQKSSSILPTLVSNLNLKQAIQNQFQGGSQNVHMFATAKFYCEYLTTETPEINILKDLYELLKEGGTEISSFIDNGGIDKILTVLKYNIDNPETQDQEKVGFCLLILKLLVEVATKSVLITENSIATISMLLNSDSYHIISIILDIYDEVVQVPNIGSNIIIESLTRFQKSKHLSSPYVPLIALLKNPIYEVFTKSIIFKIINTLIYSFHILEERFTITCQFMKLGILDIIRNLRPFCSNHLNEHLKFELDMFEEVLDNDETELIKKIGRKEVLRRMSNEESSTSQDTQQTAMATSTDQYVHVVMVSAGYGDFKIKLTDKTTYSDITSFIQSRYQLKSDISKYGLFLPSIGNTENTDQSKWVDESKTLVENSLSGEIVEFRMKHVKVKVIISMSSITPTKDDDIKVSEILIDPQMKCFEIVNYLRTKLDPTNPAHLTLLSSSQEFEEESVDSESDVYGIYHFQSINDYQQGQWWPLNSRLLEFKFTDYLEIKLRQRCIRIGFKSGNEKLFKFDPYQTISYLTKLITIEIGLKLNSEDYGLHFESSSASQGNLSLSKIGKWLEPEKLLFEYPNIKNHLIYFKFRPRIISVTISAESGISVTSSTTDFKNNMSISQIIESVCASNNLDPSLYSLYKSNPEGQKIKLLSRQNSLRDQNINSSDYLLLTSKQKDLPSDFNIWDEPVDSPDNIRMTNSNKISSISINKLIEKLTSIDNTMDISSLRNTFLTTYRSFITPQILLSKLLERYTIPTDFNKEKGDQIQRKVRTLFKAWVDTETKVDRAEVLTLISNNLPSQTADDDGSKELFEFLSELINSKSYDQQPVIPINNIVDLPKTKVSKDGFSLGILDYDEVEIAKQITLLLFPIFSKIEISELIGMKWCKNPNMTPNITESTTIFNKLANWVSYSIVSQSKIRERSYVMTKLIKIANYFFELKNFFCLMAVISGLNTSAVLRLKYTKNKLSKNSKQNLEELEQIMSTSAGLKNYRPVLAESQPPCIPFIGIVLSDLVFIEEGNTQLDETRINYKKLEYIYNSVATVQKYSIVPYQFKPVQTIQKFFLDYKVTNDKELHELSLKCEPRGATRTMIE</sequence>
<dbReference type="InterPro" id="IPR019804">
    <property type="entry name" value="Ras_G-nucl-exch_fac_CS"/>
</dbReference>
<dbReference type="PROSITE" id="PS50009">
    <property type="entry name" value="RASGEF_CAT"/>
    <property type="match status" value="1"/>
</dbReference>
<evidence type="ECO:0000313" key="10">
    <source>
        <dbReference type="EMBL" id="KYQ92217.1"/>
    </source>
</evidence>
<dbReference type="SMART" id="SM01139">
    <property type="entry name" value="Drf_FH3"/>
    <property type="match status" value="1"/>
</dbReference>
<dbReference type="InParanoid" id="A0A151ZE55"/>
<protein>
    <submittedName>
        <fullName evidence="10">RasGEF domain-containing protein</fullName>
    </submittedName>
</protein>
<feature type="domain" description="GBD/FH3" evidence="9">
    <location>
        <begin position="627"/>
        <end position="1098"/>
    </location>
</feature>
<evidence type="ECO:0000259" key="9">
    <source>
        <dbReference type="PROSITE" id="PS51232"/>
    </source>
</evidence>
<feature type="region of interest" description="Disordered" evidence="6">
    <location>
        <begin position="563"/>
        <end position="587"/>
    </location>
</feature>
<dbReference type="InterPro" id="IPR036964">
    <property type="entry name" value="RASGEF_cat_dom_sf"/>
</dbReference>
<dbReference type="InterPro" id="IPR010472">
    <property type="entry name" value="FH3_dom"/>
</dbReference>
<evidence type="ECO:0000256" key="3">
    <source>
        <dbReference type="ARBA" id="ARBA00022737"/>
    </source>
</evidence>
<dbReference type="PROSITE" id="PS51232">
    <property type="entry name" value="GBD_FH3"/>
    <property type="match status" value="1"/>
</dbReference>
<proteinExistence type="predicted"/>
<dbReference type="InterPro" id="IPR023578">
    <property type="entry name" value="Ras_GEF_dom_sf"/>
</dbReference>
<dbReference type="GO" id="GO:0045010">
    <property type="term" value="P:actin nucleation"/>
    <property type="evidence" value="ECO:0007669"/>
    <property type="project" value="UniProtKB-ARBA"/>
</dbReference>
<keyword evidence="4" id="KW-0175">Coiled coil</keyword>
<dbReference type="GO" id="GO:0031267">
    <property type="term" value="F:small GTPase binding"/>
    <property type="evidence" value="ECO:0007669"/>
    <property type="project" value="InterPro"/>
</dbReference>
<feature type="compositionally biased region" description="Low complexity" evidence="6">
    <location>
        <begin position="506"/>
        <end position="533"/>
    </location>
</feature>
<keyword evidence="2 5" id="KW-0344">Guanine-nucleotide releasing factor</keyword>
<dbReference type="InterPro" id="IPR016024">
    <property type="entry name" value="ARM-type_fold"/>
</dbReference>
<feature type="compositionally biased region" description="Low complexity" evidence="6">
    <location>
        <begin position="686"/>
        <end position="725"/>
    </location>
</feature>
<dbReference type="Pfam" id="PF13855">
    <property type="entry name" value="LRR_8"/>
    <property type="match status" value="2"/>
</dbReference>
<comment type="caution">
    <text evidence="10">The sequence shown here is derived from an EMBL/GenBank/DDBJ whole genome shotgun (WGS) entry which is preliminary data.</text>
</comment>
<dbReference type="EMBL" id="LODT01000031">
    <property type="protein sequence ID" value="KYQ92217.1"/>
    <property type="molecule type" value="Genomic_DNA"/>
</dbReference>
<dbReference type="InterPro" id="IPR008937">
    <property type="entry name" value="Ras-like_GEF"/>
</dbReference>
<dbReference type="Gene3D" id="1.10.840.10">
    <property type="entry name" value="Ras guanine-nucleotide exchange factors catalytic domain"/>
    <property type="match status" value="1"/>
</dbReference>
<dbReference type="SMART" id="SM00147">
    <property type="entry name" value="RasGEF"/>
    <property type="match status" value="1"/>
</dbReference>
<dbReference type="Gene3D" id="1.20.870.10">
    <property type="entry name" value="Son of sevenless (SoS) protein Chain: S domain 1"/>
    <property type="match status" value="1"/>
</dbReference>
<dbReference type="InterPro" id="IPR014768">
    <property type="entry name" value="GBD/FH3_dom"/>
</dbReference>
<dbReference type="STRING" id="361077.A0A151ZE55"/>
<dbReference type="GO" id="GO:0007265">
    <property type="term" value="P:Ras protein signal transduction"/>
    <property type="evidence" value="ECO:0007669"/>
    <property type="project" value="TreeGrafter"/>
</dbReference>
<dbReference type="SMART" id="SM01140">
    <property type="entry name" value="Drf_GBD"/>
    <property type="match status" value="1"/>
</dbReference>
<evidence type="ECO:0000256" key="5">
    <source>
        <dbReference type="PROSITE-ProRule" id="PRU00168"/>
    </source>
</evidence>
<dbReference type="Proteomes" id="UP000076078">
    <property type="component" value="Unassembled WGS sequence"/>
</dbReference>
<organism evidence="10 11">
    <name type="scientific">Tieghemostelium lacteum</name>
    <name type="common">Slime mold</name>
    <name type="synonym">Dictyostelium lacteum</name>
    <dbReference type="NCBI Taxonomy" id="361077"/>
    <lineage>
        <taxon>Eukaryota</taxon>
        <taxon>Amoebozoa</taxon>
        <taxon>Evosea</taxon>
        <taxon>Eumycetozoa</taxon>
        <taxon>Dictyostelia</taxon>
        <taxon>Dictyosteliales</taxon>
        <taxon>Raperosteliaceae</taxon>
        <taxon>Tieghemostelium</taxon>
    </lineage>
</organism>
<dbReference type="InterPro" id="IPR000651">
    <property type="entry name" value="Ras-like_Gua-exchang_fac_N"/>
</dbReference>
<dbReference type="InterPro" id="IPR032675">
    <property type="entry name" value="LRR_dom_sf"/>
</dbReference>
<dbReference type="Pfam" id="PF06367">
    <property type="entry name" value="Drf_FH3"/>
    <property type="match status" value="1"/>
</dbReference>
<dbReference type="CDD" id="cd00155">
    <property type="entry name" value="RasGEF"/>
    <property type="match status" value="1"/>
</dbReference>
<feature type="region of interest" description="Disordered" evidence="6">
    <location>
        <begin position="400"/>
        <end position="433"/>
    </location>
</feature>
<evidence type="ECO:0000256" key="1">
    <source>
        <dbReference type="ARBA" id="ARBA00022614"/>
    </source>
</evidence>
<dbReference type="PANTHER" id="PTHR23113">
    <property type="entry name" value="GUANINE NUCLEOTIDE EXCHANGE FACTOR"/>
    <property type="match status" value="1"/>
</dbReference>
<evidence type="ECO:0000313" key="11">
    <source>
        <dbReference type="Proteomes" id="UP000076078"/>
    </source>
</evidence>
<reference evidence="10 11" key="1">
    <citation type="submission" date="2015-12" db="EMBL/GenBank/DDBJ databases">
        <title>Dictyostelia acquired genes for synthesis and detection of signals that induce cell-type specialization by lateral gene transfer from prokaryotes.</title>
        <authorList>
            <person name="Gloeckner G."/>
            <person name="Schaap P."/>
        </authorList>
    </citation>
    <scope>NUCLEOTIDE SEQUENCE [LARGE SCALE GENOMIC DNA]</scope>
    <source>
        <strain evidence="10 11">TK</strain>
    </source>
</reference>
<dbReference type="SUPFAM" id="SSF48366">
    <property type="entry name" value="Ras GEF"/>
    <property type="match status" value="1"/>
</dbReference>
<evidence type="ECO:0000259" key="7">
    <source>
        <dbReference type="PROSITE" id="PS50009"/>
    </source>
</evidence>
<dbReference type="PROSITE" id="PS51450">
    <property type="entry name" value="LRR"/>
    <property type="match status" value="2"/>
</dbReference>
<dbReference type="CDD" id="cd06224">
    <property type="entry name" value="REM"/>
    <property type="match status" value="1"/>
</dbReference>
<evidence type="ECO:0000259" key="8">
    <source>
        <dbReference type="PROSITE" id="PS50212"/>
    </source>
</evidence>
<accession>A0A151ZE55</accession>
<feature type="compositionally biased region" description="Low complexity" evidence="6">
    <location>
        <begin position="571"/>
        <end position="584"/>
    </location>
</feature>
<dbReference type="PROSITE" id="PS50212">
    <property type="entry name" value="RASGEF_NTER"/>
    <property type="match status" value="1"/>
</dbReference>
<dbReference type="OrthoDB" id="676979at2759"/>
<dbReference type="OMA" id="EIVEFKM"/>
<dbReference type="SMART" id="SM00229">
    <property type="entry name" value="RasGEFN"/>
    <property type="match status" value="1"/>
</dbReference>
<feature type="region of interest" description="Disordered" evidence="6">
    <location>
        <begin position="478"/>
        <end position="533"/>
    </location>
</feature>
<dbReference type="SUPFAM" id="SSF52058">
    <property type="entry name" value="L domain-like"/>
    <property type="match status" value="1"/>
</dbReference>
<dbReference type="InterPro" id="IPR001895">
    <property type="entry name" value="RASGEF_cat_dom"/>
</dbReference>
<dbReference type="PROSITE" id="PS00720">
    <property type="entry name" value="RASGEF"/>
    <property type="match status" value="1"/>
</dbReference>
<dbReference type="InterPro" id="IPR003591">
    <property type="entry name" value="Leu-rich_rpt_typical-subtyp"/>
</dbReference>
<evidence type="ECO:0000256" key="4">
    <source>
        <dbReference type="ARBA" id="ARBA00023054"/>
    </source>
</evidence>
<dbReference type="GO" id="GO:0005085">
    <property type="term" value="F:guanyl-nucleotide exchange factor activity"/>
    <property type="evidence" value="ECO:0007669"/>
    <property type="project" value="UniProtKB-KW"/>
</dbReference>
<dbReference type="PANTHER" id="PTHR23113:SF184">
    <property type="entry name" value="RAS GUANINE NUCLEOTIDE EXCHANGE FACTOR V"/>
    <property type="match status" value="1"/>
</dbReference>
<dbReference type="FunCoup" id="A0A151ZE55">
    <property type="interactions" value="7"/>
</dbReference>
<evidence type="ECO:0000256" key="6">
    <source>
        <dbReference type="SAM" id="MobiDB-lite"/>
    </source>
</evidence>
<dbReference type="GO" id="GO:0005886">
    <property type="term" value="C:plasma membrane"/>
    <property type="evidence" value="ECO:0007669"/>
    <property type="project" value="TreeGrafter"/>
</dbReference>
<dbReference type="SMART" id="SM00369">
    <property type="entry name" value="LRR_TYP"/>
    <property type="match status" value="9"/>
</dbReference>
<keyword evidence="11" id="KW-1185">Reference proteome</keyword>
<gene>
    <name evidence="10" type="ORF">DLAC_07063</name>
</gene>
<dbReference type="InterPro" id="IPR010473">
    <property type="entry name" value="GTPase-bd"/>
</dbReference>